<proteinExistence type="predicted"/>
<keyword evidence="3" id="KW-1185">Reference proteome</keyword>
<sequence length="128" mass="13507">MRIIKRHINAREGGDGYTVAFVYEDGKRVLVDLSAANSVGLGQDELIRQAARLLDQIDESGVRGDLPPHDAAEGRNAPGAQTASSSGTDFSTTPDQPEGPVAAKDPLLEEQDDDANIVGLEGEGIIKP</sequence>
<protein>
    <submittedName>
        <fullName evidence="2">Uncharacterized protein</fullName>
    </submittedName>
</protein>
<feature type="compositionally biased region" description="Basic and acidic residues" evidence="1">
    <location>
        <begin position="60"/>
        <end position="73"/>
    </location>
</feature>
<dbReference type="RefSeq" id="WP_147274699.1">
    <property type="nucleotide sequence ID" value="NZ_QPJM01000015.1"/>
</dbReference>
<dbReference type="EMBL" id="QPJM01000015">
    <property type="protein sequence ID" value="RCW80078.1"/>
    <property type="molecule type" value="Genomic_DNA"/>
</dbReference>
<feature type="compositionally biased region" description="Polar residues" evidence="1">
    <location>
        <begin position="79"/>
        <end position="95"/>
    </location>
</feature>
<evidence type="ECO:0000313" key="3">
    <source>
        <dbReference type="Proteomes" id="UP000253324"/>
    </source>
</evidence>
<organism evidence="2 3">
    <name type="scientific">Phyllobacterium bourgognense</name>
    <dbReference type="NCBI Taxonomy" id="314236"/>
    <lineage>
        <taxon>Bacteria</taxon>
        <taxon>Pseudomonadati</taxon>
        <taxon>Pseudomonadota</taxon>
        <taxon>Alphaproteobacteria</taxon>
        <taxon>Hyphomicrobiales</taxon>
        <taxon>Phyllobacteriaceae</taxon>
        <taxon>Phyllobacterium</taxon>
    </lineage>
</organism>
<reference evidence="2 3" key="1">
    <citation type="submission" date="2018-07" db="EMBL/GenBank/DDBJ databases">
        <title>Genomic Encyclopedia of Type Strains, Phase III (KMG-III): the genomes of soil and plant-associated and newly described type strains.</title>
        <authorList>
            <person name="Whitman W."/>
        </authorList>
    </citation>
    <scope>NUCLEOTIDE SEQUENCE [LARGE SCALE GENOMIC DNA]</scope>
    <source>
        <strain evidence="2 3">31-25a</strain>
    </source>
</reference>
<evidence type="ECO:0000313" key="2">
    <source>
        <dbReference type="EMBL" id="RCW80078.1"/>
    </source>
</evidence>
<dbReference type="AlphaFoldDB" id="A0A368YKP4"/>
<name>A0A368YKP4_9HYPH</name>
<feature type="region of interest" description="Disordered" evidence="1">
    <location>
        <begin position="59"/>
        <end position="128"/>
    </location>
</feature>
<evidence type="ECO:0000256" key="1">
    <source>
        <dbReference type="SAM" id="MobiDB-lite"/>
    </source>
</evidence>
<gene>
    <name evidence="2" type="ORF">C7476_11543</name>
</gene>
<dbReference type="Proteomes" id="UP000253324">
    <property type="component" value="Unassembled WGS sequence"/>
</dbReference>
<accession>A0A368YKP4</accession>
<comment type="caution">
    <text evidence="2">The sequence shown here is derived from an EMBL/GenBank/DDBJ whole genome shotgun (WGS) entry which is preliminary data.</text>
</comment>